<name>A0A9P0KR67_ACAOB</name>
<keyword evidence="1" id="KW-0812">Transmembrane</keyword>
<evidence type="ECO:0000313" key="3">
    <source>
        <dbReference type="Proteomes" id="UP001152888"/>
    </source>
</evidence>
<evidence type="ECO:0000256" key="1">
    <source>
        <dbReference type="SAM" id="Phobius"/>
    </source>
</evidence>
<dbReference type="GO" id="GO:0006506">
    <property type="term" value="P:GPI anchor biosynthetic process"/>
    <property type="evidence" value="ECO:0007669"/>
    <property type="project" value="TreeGrafter"/>
</dbReference>
<dbReference type="PANTHER" id="PTHR45871">
    <property type="entry name" value="N-ACETYLGLUCOSAMINYL-PHOSPHATIDYLINOSITOL BIOSYNTHETIC PROTEIN"/>
    <property type="match status" value="1"/>
</dbReference>
<organism evidence="2 3">
    <name type="scientific">Acanthoscelides obtectus</name>
    <name type="common">Bean weevil</name>
    <name type="synonym">Bruchus obtectus</name>
    <dbReference type="NCBI Taxonomy" id="200917"/>
    <lineage>
        <taxon>Eukaryota</taxon>
        <taxon>Metazoa</taxon>
        <taxon>Ecdysozoa</taxon>
        <taxon>Arthropoda</taxon>
        <taxon>Hexapoda</taxon>
        <taxon>Insecta</taxon>
        <taxon>Pterygota</taxon>
        <taxon>Neoptera</taxon>
        <taxon>Endopterygota</taxon>
        <taxon>Coleoptera</taxon>
        <taxon>Polyphaga</taxon>
        <taxon>Cucujiformia</taxon>
        <taxon>Chrysomeloidea</taxon>
        <taxon>Chrysomelidae</taxon>
        <taxon>Bruchinae</taxon>
        <taxon>Bruchini</taxon>
        <taxon>Acanthoscelides</taxon>
    </lineage>
</organism>
<evidence type="ECO:0000313" key="2">
    <source>
        <dbReference type="EMBL" id="CAH1981288.1"/>
    </source>
</evidence>
<keyword evidence="1" id="KW-0472">Membrane</keyword>
<sequence>MEGLEKAITDLKMGKVVCPYECNLRVRKYYNWKNVSVRTEIVYHRVSQEQDRELGERLFNYLKSGVWPYLLVVSLSFLILKLYDYIQPRKYIDIAKDCNKLSKRKKQS</sequence>
<protein>
    <submittedName>
        <fullName evidence="2">Uncharacterized protein</fullName>
    </submittedName>
</protein>
<gene>
    <name evidence="2" type="ORF">ACAOBT_LOCUS14399</name>
</gene>
<dbReference type="PANTHER" id="PTHR45871:SF1">
    <property type="entry name" value="PHOSPHATIDYLINOSITOL N-ACETYLGLUCOSAMINYLTRANSFERASE SUBUNIT A"/>
    <property type="match status" value="1"/>
</dbReference>
<dbReference type="AlphaFoldDB" id="A0A9P0KR67"/>
<dbReference type="GO" id="GO:0000506">
    <property type="term" value="C:glycosylphosphatidylinositol-N-acetylglucosaminyltransferase (GPI-GnT) complex"/>
    <property type="evidence" value="ECO:0007669"/>
    <property type="project" value="TreeGrafter"/>
</dbReference>
<reference evidence="2" key="1">
    <citation type="submission" date="2022-03" db="EMBL/GenBank/DDBJ databases">
        <authorList>
            <person name="Sayadi A."/>
        </authorList>
    </citation>
    <scope>NUCLEOTIDE SEQUENCE</scope>
</reference>
<dbReference type="GO" id="GO:0017176">
    <property type="term" value="F:phosphatidylinositol N-acetylglucosaminyltransferase activity"/>
    <property type="evidence" value="ECO:0007669"/>
    <property type="project" value="TreeGrafter"/>
</dbReference>
<proteinExistence type="predicted"/>
<feature type="transmembrane region" description="Helical" evidence="1">
    <location>
        <begin position="66"/>
        <end position="83"/>
    </location>
</feature>
<comment type="caution">
    <text evidence="2">The sequence shown here is derived from an EMBL/GenBank/DDBJ whole genome shotgun (WGS) entry which is preliminary data.</text>
</comment>
<accession>A0A9P0KR67</accession>
<keyword evidence="3" id="KW-1185">Reference proteome</keyword>
<dbReference type="EMBL" id="CAKOFQ010006906">
    <property type="protein sequence ID" value="CAH1981288.1"/>
    <property type="molecule type" value="Genomic_DNA"/>
</dbReference>
<dbReference type="OrthoDB" id="734129at2759"/>
<keyword evidence="1" id="KW-1133">Transmembrane helix</keyword>
<dbReference type="Proteomes" id="UP001152888">
    <property type="component" value="Unassembled WGS sequence"/>
</dbReference>